<proteinExistence type="predicted"/>
<dbReference type="Proteomes" id="UP001237988">
    <property type="component" value="Segment"/>
</dbReference>
<evidence type="ECO:0000313" key="2">
    <source>
        <dbReference type="Proteomes" id="UP001237988"/>
    </source>
</evidence>
<name>A0AAF0RU93_9CAUD</name>
<evidence type="ECO:0000313" key="1">
    <source>
        <dbReference type="EMBL" id="WIC39625.1"/>
    </source>
</evidence>
<protein>
    <submittedName>
        <fullName evidence="1">Uncharacterized protein</fullName>
    </submittedName>
</protein>
<reference evidence="1" key="1">
    <citation type="submission" date="2023-04" db="EMBL/GenBank/DDBJ databases">
        <title>Bacteriophage Phass-1 Discovered in the Human Gut Virome - the Founding Member of the Proposed New Family Phassviridae.</title>
        <authorList>
            <person name="Tikunov A.Y."/>
            <person name="Morozova V.V."/>
            <person name="Chechushkov A.V."/>
            <person name="Tikunova N.V."/>
        </authorList>
    </citation>
    <scope>NUCLEOTIDE SEQUENCE</scope>
</reference>
<accession>A0AAF0RU93</accession>
<organism evidence="1 2">
    <name type="scientific">Phage Phass-1</name>
    <dbReference type="NCBI Taxonomy" id="3043662"/>
    <lineage>
        <taxon>Viruses</taxon>
        <taxon>Duplodnaviria</taxon>
        <taxon>Heunggongvirae</taxon>
        <taxon>Uroviricota</taxon>
        <taxon>Caudoviricetes</taxon>
        <taxon>Caudoviricetes code 15 clade</taxon>
    </lineage>
</organism>
<sequence length="333" mass="36548">MVNIFDIPVKDTINASMKSKSFMVVGKSKSGKSTLGSQAPRPIFLMTENGGEGLTGFTPVPIGSWADFKQAVIQLCMPQAREKFDTVVIDTYTNLILLLDKYVGQKLSTDKSTLDFGSDADYGKGTKAMRNELGIQLQKLANQGYILLNIVHAEDKTDFQTQKQYIGTSLSPGLYGVAEKFVDQIIYLKRERNKDGTFSHKIYFNPKGGFEGTGGRWTPDVDSVDCSYDNLEKVMVAAIEKSAEKQGAKAVEATGPSVTIQTEDERILDFPALKTEFDQLTKDLMAKYPEDGADRVRAIIETVLGPGKKVGALQPHQAELLAEVNTSLKANLE</sequence>
<dbReference type="Pfam" id="PF13479">
    <property type="entry name" value="AAA_24"/>
    <property type="match status" value="1"/>
</dbReference>
<dbReference type="EMBL" id="OQ749652">
    <property type="protein sequence ID" value="WIC39625.1"/>
    <property type="molecule type" value="Genomic_DNA"/>
</dbReference>